<dbReference type="Pfam" id="PF03734">
    <property type="entry name" value="YkuD"/>
    <property type="match status" value="1"/>
</dbReference>
<dbReference type="InterPro" id="IPR050979">
    <property type="entry name" value="LD-transpeptidase"/>
</dbReference>
<dbReference type="InterPro" id="IPR005490">
    <property type="entry name" value="LD_TPept_cat_dom"/>
</dbReference>
<keyword evidence="9" id="KW-1185">Reference proteome</keyword>
<evidence type="ECO:0000256" key="4">
    <source>
        <dbReference type="ARBA" id="ARBA00022984"/>
    </source>
</evidence>
<evidence type="ECO:0000256" key="6">
    <source>
        <dbReference type="PROSITE-ProRule" id="PRU01373"/>
    </source>
</evidence>
<comment type="pathway">
    <text evidence="1 6">Cell wall biogenesis; peptidoglycan biosynthesis.</text>
</comment>
<dbReference type="PROSITE" id="PS52029">
    <property type="entry name" value="LD_TPASE"/>
    <property type="match status" value="1"/>
</dbReference>
<dbReference type="SUPFAM" id="SSF143985">
    <property type="entry name" value="L,D-transpeptidase pre-catalytic domain-like"/>
    <property type="match status" value="1"/>
</dbReference>
<protein>
    <submittedName>
        <fullName evidence="8">ErfK/YbiS/YcfS/YnhG family protein</fullName>
    </submittedName>
</protein>
<dbReference type="Pfam" id="PF12229">
    <property type="entry name" value="PG_binding_4"/>
    <property type="match status" value="2"/>
</dbReference>
<sequence>MKNINIRNLFNYKVIGNIIILIASILLVYLFIALYFTNHFFFNTIINGVDVSLKAHDDLEEIMRSYTKDYKLQLIERNMEIEEITAQDMGMRYNEKSSISKIYYLQSSFRWISSLLKNQKYYVDDLFIYNKDNLENRISKLNCLNKDIIEPQNVSFSYSNGSYEMIKEVYGNRVNKDRLRKAIGMSILKGKTKLNLNENLCYDDPKYTLSSDKALETRNLLNKYISTKITYIFGDENEILDGDIINQWLSVDEDLEVVISEKAVLEYVQRLSKKYDTVGVAREFKTSTNKIVEVKDGFYGWKINRIAEVEALLENIKLGEVTKKEPIYTQKALSRGKDDIGDTYIEINITWQHLWFYKNGKLITQGAVVTGNPNRGNATRTGVYMLNYKQKESTLTGANYEVKVTYWMPFNGNIGIHDASWRYSFGGEIYKRNGSHGCVNAPLYLAKTIFDNIVEGTPIICYEE</sequence>
<dbReference type="Proteomes" id="UP000035704">
    <property type="component" value="Chromosome"/>
</dbReference>
<keyword evidence="3 6" id="KW-0133">Cell shape</keyword>
<dbReference type="KEGG" id="cace:CACET_c12830"/>
<evidence type="ECO:0000256" key="5">
    <source>
        <dbReference type="ARBA" id="ARBA00023316"/>
    </source>
</evidence>
<dbReference type="RefSeq" id="WP_044823543.1">
    <property type="nucleotide sequence ID" value="NZ_CP009687.1"/>
</dbReference>
<dbReference type="PANTHER" id="PTHR30582">
    <property type="entry name" value="L,D-TRANSPEPTIDASE"/>
    <property type="match status" value="1"/>
</dbReference>
<dbReference type="UniPathway" id="UPA00219"/>
<evidence type="ECO:0000256" key="1">
    <source>
        <dbReference type="ARBA" id="ARBA00004752"/>
    </source>
</evidence>
<keyword evidence="5 6" id="KW-0961">Cell wall biogenesis/degradation</keyword>
<dbReference type="InterPro" id="IPR038063">
    <property type="entry name" value="Transpep_catalytic_dom"/>
</dbReference>
<dbReference type="GO" id="GO:0016740">
    <property type="term" value="F:transferase activity"/>
    <property type="evidence" value="ECO:0007669"/>
    <property type="project" value="UniProtKB-KW"/>
</dbReference>
<dbReference type="CDD" id="cd16913">
    <property type="entry name" value="YkuD_like"/>
    <property type="match status" value="1"/>
</dbReference>
<keyword evidence="2" id="KW-0808">Transferase</keyword>
<dbReference type="PATRIC" id="fig|84022.5.peg.2739"/>
<dbReference type="AlphaFoldDB" id="A0A0D8IBM5"/>
<dbReference type="GO" id="GO:0008360">
    <property type="term" value="P:regulation of cell shape"/>
    <property type="evidence" value="ECO:0007669"/>
    <property type="project" value="UniProtKB-UniRule"/>
</dbReference>
<reference evidence="8 9" key="1">
    <citation type="submission" date="2014-10" db="EMBL/GenBank/DDBJ databases">
        <title>Genome sequence of Clostridium aceticum DSM 1496.</title>
        <authorList>
            <person name="Poehlein A."/>
            <person name="Schiel-Bengelsdorf B."/>
            <person name="Gottschalk G."/>
            <person name="Duerre P."/>
            <person name="Daniel R."/>
        </authorList>
    </citation>
    <scope>NUCLEOTIDE SEQUENCE [LARGE SCALE GENOMIC DNA]</scope>
    <source>
        <strain evidence="8 9">DSM 1496</strain>
    </source>
</reference>
<feature type="active site" description="Nucleophile" evidence="6">
    <location>
        <position position="438"/>
    </location>
</feature>
<dbReference type="OrthoDB" id="3176960at2"/>
<dbReference type="SUPFAM" id="SSF141523">
    <property type="entry name" value="L,D-transpeptidase catalytic domain-like"/>
    <property type="match status" value="1"/>
</dbReference>
<evidence type="ECO:0000256" key="3">
    <source>
        <dbReference type="ARBA" id="ARBA00022960"/>
    </source>
</evidence>
<proteinExistence type="predicted"/>
<dbReference type="GO" id="GO:0018104">
    <property type="term" value="P:peptidoglycan-protein cross-linking"/>
    <property type="evidence" value="ECO:0007669"/>
    <property type="project" value="TreeGrafter"/>
</dbReference>
<evidence type="ECO:0000259" key="7">
    <source>
        <dbReference type="PROSITE" id="PS52029"/>
    </source>
</evidence>
<dbReference type="GO" id="GO:0071972">
    <property type="term" value="F:peptidoglycan L,D-transpeptidase activity"/>
    <property type="evidence" value="ECO:0007669"/>
    <property type="project" value="TreeGrafter"/>
</dbReference>
<dbReference type="Gene3D" id="3.10.20.800">
    <property type="match status" value="1"/>
</dbReference>
<gene>
    <name evidence="8" type="ORF">CACET_c12830</name>
</gene>
<dbReference type="GO" id="GO:0071555">
    <property type="term" value="P:cell wall organization"/>
    <property type="evidence" value="ECO:0007669"/>
    <property type="project" value="UniProtKB-UniRule"/>
</dbReference>
<organism evidence="8 9">
    <name type="scientific">Clostridium aceticum</name>
    <dbReference type="NCBI Taxonomy" id="84022"/>
    <lineage>
        <taxon>Bacteria</taxon>
        <taxon>Bacillati</taxon>
        <taxon>Bacillota</taxon>
        <taxon>Clostridia</taxon>
        <taxon>Eubacteriales</taxon>
        <taxon>Clostridiaceae</taxon>
        <taxon>Clostridium</taxon>
    </lineage>
</organism>
<dbReference type="InterPro" id="IPR038054">
    <property type="entry name" value="LD_TPept-like_central_sf"/>
</dbReference>
<feature type="active site" description="Proton donor/acceptor" evidence="6">
    <location>
        <position position="417"/>
    </location>
</feature>
<name>A0A0D8IBM5_9CLOT</name>
<dbReference type="GO" id="GO:0005576">
    <property type="term" value="C:extracellular region"/>
    <property type="evidence" value="ECO:0007669"/>
    <property type="project" value="TreeGrafter"/>
</dbReference>
<dbReference type="STRING" id="84022.CACET_c12830"/>
<evidence type="ECO:0000313" key="8">
    <source>
        <dbReference type="EMBL" id="AKL94748.1"/>
    </source>
</evidence>
<dbReference type="EMBL" id="CP009687">
    <property type="protein sequence ID" value="AKL94748.1"/>
    <property type="molecule type" value="Genomic_DNA"/>
</dbReference>
<dbReference type="InterPro" id="IPR022029">
    <property type="entry name" value="YoaR-like_PG-bd"/>
</dbReference>
<evidence type="ECO:0000313" key="9">
    <source>
        <dbReference type="Proteomes" id="UP000035704"/>
    </source>
</evidence>
<accession>A0A0D8IBM5</accession>
<feature type="domain" description="L,D-TPase catalytic" evidence="7">
    <location>
        <begin position="343"/>
        <end position="462"/>
    </location>
</feature>
<keyword evidence="4 6" id="KW-0573">Peptidoglycan synthesis</keyword>
<evidence type="ECO:0000256" key="2">
    <source>
        <dbReference type="ARBA" id="ARBA00022679"/>
    </source>
</evidence>
<dbReference type="Gene3D" id="2.40.440.10">
    <property type="entry name" value="L,D-transpeptidase catalytic domain-like"/>
    <property type="match status" value="1"/>
</dbReference>
<dbReference type="PANTHER" id="PTHR30582:SF33">
    <property type="entry name" value="EXPORTED PROTEIN"/>
    <property type="match status" value="1"/>
</dbReference>